<evidence type="ECO:0000256" key="3">
    <source>
        <dbReference type="ARBA" id="ARBA00011037"/>
    </source>
</evidence>
<dbReference type="UniPathway" id="UPA00053">
    <property type="reaction ID" value="UER00086"/>
</dbReference>
<dbReference type="GO" id="GO:0009423">
    <property type="term" value="P:chorismate biosynthetic process"/>
    <property type="evidence" value="ECO:0007669"/>
    <property type="project" value="UniProtKB-UniRule"/>
</dbReference>
<feature type="binding site" evidence="8 10">
    <location>
        <begin position="102"/>
        <end position="103"/>
    </location>
    <ligand>
        <name>substrate</name>
    </ligand>
</feature>
<gene>
    <name evidence="8" type="primary">aroQ</name>
    <name evidence="12" type="ORF">F8O04_07730</name>
</gene>
<protein>
    <recommendedName>
        <fullName evidence="5 8">3-dehydroquinate dehydratase</fullName>
        <shortName evidence="8">3-dehydroquinase</shortName>
        <ecNumber evidence="5 8">4.2.1.10</ecNumber>
    </recommendedName>
    <alternativeName>
        <fullName evidence="8">Type II DHQase</fullName>
    </alternativeName>
</protein>
<dbReference type="PIRSF" id="PIRSF001399">
    <property type="entry name" value="DHquinase_II"/>
    <property type="match status" value="1"/>
</dbReference>
<comment type="similarity">
    <text evidence="3 8">Belongs to the type-II 3-dehydroquinase family.</text>
</comment>
<evidence type="ECO:0000256" key="11">
    <source>
        <dbReference type="PIRSR" id="PIRSR001399-3"/>
    </source>
</evidence>
<dbReference type="GO" id="GO:0019631">
    <property type="term" value="P:quinate catabolic process"/>
    <property type="evidence" value="ECO:0007669"/>
    <property type="project" value="TreeGrafter"/>
</dbReference>
<name>A0A6H9WLQ2_9MICO</name>
<dbReference type="Proteomes" id="UP000431744">
    <property type="component" value="Unassembled WGS sequence"/>
</dbReference>
<evidence type="ECO:0000256" key="7">
    <source>
        <dbReference type="ARBA" id="ARBA00023239"/>
    </source>
</evidence>
<dbReference type="RefSeq" id="WP_158028667.1">
    <property type="nucleotide sequence ID" value="NZ_BMHG01000001.1"/>
</dbReference>
<dbReference type="PANTHER" id="PTHR21272:SF3">
    <property type="entry name" value="CATABOLIC 3-DEHYDROQUINASE"/>
    <property type="match status" value="1"/>
</dbReference>
<dbReference type="SUPFAM" id="SSF52304">
    <property type="entry name" value="Type II 3-dehydroquinate dehydratase"/>
    <property type="match status" value="1"/>
</dbReference>
<dbReference type="CDD" id="cd00466">
    <property type="entry name" value="DHQase_II"/>
    <property type="match status" value="1"/>
</dbReference>
<dbReference type="InterPro" id="IPR018509">
    <property type="entry name" value="DHquinase_II_CS"/>
</dbReference>
<feature type="binding site" evidence="8 10">
    <location>
        <position position="85"/>
    </location>
    <ligand>
        <name>substrate</name>
    </ligand>
</feature>
<dbReference type="GO" id="GO:0003855">
    <property type="term" value="F:3-dehydroquinate dehydratase activity"/>
    <property type="evidence" value="ECO:0007669"/>
    <property type="project" value="UniProtKB-UniRule"/>
</dbReference>
<keyword evidence="6 8" id="KW-0057">Aromatic amino acid biosynthesis</keyword>
<feature type="active site" description="Proton acceptor" evidence="8 9">
    <location>
        <position position="22"/>
    </location>
</feature>
<evidence type="ECO:0000313" key="13">
    <source>
        <dbReference type="Proteomes" id="UP000431744"/>
    </source>
</evidence>
<evidence type="ECO:0000313" key="12">
    <source>
        <dbReference type="EMBL" id="KAB1650083.1"/>
    </source>
</evidence>
<dbReference type="NCBIfam" id="NF003807">
    <property type="entry name" value="PRK05395.1-4"/>
    <property type="match status" value="1"/>
</dbReference>
<keyword evidence="7 8" id="KW-0456">Lyase</keyword>
<dbReference type="NCBIfam" id="NF003805">
    <property type="entry name" value="PRK05395.1-2"/>
    <property type="match status" value="1"/>
</dbReference>
<feature type="active site" description="Proton donor" evidence="8 9">
    <location>
        <position position="101"/>
    </location>
</feature>
<comment type="function">
    <text evidence="8">Catalyzes a trans-dehydration via an enolate intermediate.</text>
</comment>
<dbReference type="NCBIfam" id="NF003806">
    <property type="entry name" value="PRK05395.1-3"/>
    <property type="match status" value="1"/>
</dbReference>
<dbReference type="AlphaFoldDB" id="A0A6H9WLQ2"/>
<dbReference type="EC" id="4.2.1.10" evidence="5 8"/>
<dbReference type="GO" id="GO:0008652">
    <property type="term" value="P:amino acid biosynthetic process"/>
    <property type="evidence" value="ECO:0007669"/>
    <property type="project" value="UniProtKB-KW"/>
</dbReference>
<feature type="site" description="Transition state stabilizer" evidence="8 11">
    <location>
        <position position="17"/>
    </location>
</feature>
<dbReference type="EMBL" id="WBJY01000001">
    <property type="protein sequence ID" value="KAB1650083.1"/>
    <property type="molecule type" value="Genomic_DNA"/>
</dbReference>
<feature type="binding site" evidence="8 10">
    <location>
        <position position="112"/>
    </location>
    <ligand>
        <name>substrate</name>
    </ligand>
</feature>
<dbReference type="Pfam" id="PF01220">
    <property type="entry name" value="DHquinase_II"/>
    <property type="match status" value="1"/>
</dbReference>
<feature type="binding site" evidence="8 10">
    <location>
        <position position="72"/>
    </location>
    <ligand>
        <name>substrate</name>
    </ligand>
</feature>
<dbReference type="InterPro" id="IPR036441">
    <property type="entry name" value="DHquinase_II_sf"/>
</dbReference>
<evidence type="ECO:0000256" key="10">
    <source>
        <dbReference type="PIRSR" id="PIRSR001399-2"/>
    </source>
</evidence>
<evidence type="ECO:0000256" key="5">
    <source>
        <dbReference type="ARBA" id="ARBA00012060"/>
    </source>
</evidence>
<dbReference type="PROSITE" id="PS01029">
    <property type="entry name" value="DEHYDROQUINASE_II"/>
    <property type="match status" value="1"/>
</dbReference>
<comment type="caution">
    <text evidence="12">The sequence shown here is derived from an EMBL/GenBank/DDBJ whole genome shotgun (WGS) entry which is preliminary data.</text>
</comment>
<evidence type="ECO:0000256" key="4">
    <source>
        <dbReference type="ARBA" id="ARBA00011193"/>
    </source>
</evidence>
<feature type="binding site" evidence="8 10">
    <location>
        <position position="78"/>
    </location>
    <ligand>
        <name>substrate</name>
    </ligand>
</feature>
<comment type="pathway">
    <text evidence="2 8">Metabolic intermediate biosynthesis; chorismate biosynthesis; chorismate from D-erythrose 4-phosphate and phosphoenolpyruvate: step 3/7.</text>
</comment>
<organism evidence="12 13">
    <name type="scientific">Pseudoclavibacter endophyticus</name>
    <dbReference type="NCBI Taxonomy" id="1778590"/>
    <lineage>
        <taxon>Bacteria</taxon>
        <taxon>Bacillati</taxon>
        <taxon>Actinomycetota</taxon>
        <taxon>Actinomycetes</taxon>
        <taxon>Micrococcales</taxon>
        <taxon>Microbacteriaceae</taxon>
        <taxon>Pseudoclavibacter</taxon>
    </lineage>
</organism>
<sequence length="160" mass="16764">MRILVLNGPNLNRLGTRQPDVYGTDTLDDIHAALQNAAGDDVEIDGRQTNHEGDLVGWLHEAADTGSPVILNAGALTHTSVALHDAIAIVIETGTPVVEVHLSNPHRREAFRQVNFVASAVTGSVTGFGLGSYLAALTAIQHAARPGRRGGAPSHATATR</sequence>
<keyword evidence="8" id="KW-0028">Amino-acid biosynthesis</keyword>
<dbReference type="InterPro" id="IPR001874">
    <property type="entry name" value="DHquinase_II"/>
</dbReference>
<evidence type="ECO:0000256" key="8">
    <source>
        <dbReference type="HAMAP-Rule" id="MF_00169"/>
    </source>
</evidence>
<keyword evidence="13" id="KW-1185">Reference proteome</keyword>
<evidence type="ECO:0000256" key="9">
    <source>
        <dbReference type="PIRSR" id="PIRSR001399-1"/>
    </source>
</evidence>
<reference evidence="12 13" key="1">
    <citation type="submission" date="2019-09" db="EMBL/GenBank/DDBJ databases">
        <title>Phylogeny of genus Pseudoclavibacter and closely related genus.</title>
        <authorList>
            <person name="Li Y."/>
        </authorList>
    </citation>
    <scope>NUCLEOTIDE SEQUENCE [LARGE SCALE GENOMIC DNA]</scope>
    <source>
        <strain evidence="12 13">EGI 60007</strain>
    </source>
</reference>
<evidence type="ECO:0000256" key="2">
    <source>
        <dbReference type="ARBA" id="ARBA00004902"/>
    </source>
</evidence>
<comment type="subunit">
    <text evidence="4 8">Homododecamer.</text>
</comment>
<accession>A0A6H9WLQ2</accession>
<dbReference type="GO" id="GO:0009073">
    <property type="term" value="P:aromatic amino acid family biosynthetic process"/>
    <property type="evidence" value="ECO:0007669"/>
    <property type="project" value="UniProtKB-KW"/>
</dbReference>
<evidence type="ECO:0000256" key="1">
    <source>
        <dbReference type="ARBA" id="ARBA00001864"/>
    </source>
</evidence>
<comment type="catalytic activity">
    <reaction evidence="1 8">
        <text>3-dehydroquinate = 3-dehydroshikimate + H2O</text>
        <dbReference type="Rhea" id="RHEA:21096"/>
        <dbReference type="ChEBI" id="CHEBI:15377"/>
        <dbReference type="ChEBI" id="CHEBI:16630"/>
        <dbReference type="ChEBI" id="CHEBI:32364"/>
        <dbReference type="EC" id="4.2.1.10"/>
    </reaction>
</comment>
<evidence type="ECO:0000256" key="6">
    <source>
        <dbReference type="ARBA" id="ARBA00023141"/>
    </source>
</evidence>
<dbReference type="HAMAP" id="MF_00169">
    <property type="entry name" value="AroQ"/>
    <property type="match status" value="1"/>
</dbReference>
<dbReference type="PANTHER" id="PTHR21272">
    <property type="entry name" value="CATABOLIC 3-DEHYDROQUINASE"/>
    <property type="match status" value="1"/>
</dbReference>
<proteinExistence type="inferred from homology"/>
<dbReference type="Gene3D" id="3.40.50.9100">
    <property type="entry name" value="Dehydroquinase, class II"/>
    <property type="match status" value="1"/>
</dbReference>
<dbReference type="OrthoDB" id="9790793at2"/>